<dbReference type="AlphaFoldDB" id="A0A183EMF3"/>
<keyword evidence="1" id="KW-0812">Transmembrane</keyword>
<feature type="transmembrane region" description="Helical" evidence="1">
    <location>
        <begin position="104"/>
        <end position="125"/>
    </location>
</feature>
<sequence>MTAYRDADATTAFHVFHAGSKLAYQMLNTLPASSNTAHEATRMQEKPSEAVTLSEDKVIGCLNLDKQRIAVINKNFDRFRSKAVRKMGLFEASNAFFFRKICEAIGLLLLAVVLQLHYHFILSAMDSRGNNWDG</sequence>
<proteinExistence type="predicted"/>
<protein>
    <submittedName>
        <fullName evidence="2">Cation_ATPase_N domain-containing protein</fullName>
    </submittedName>
</protein>
<keyword evidence="1" id="KW-0472">Membrane</keyword>
<name>A0A183EMF3_9BILA</name>
<dbReference type="WBParaSite" id="GPUH_0002217101-mRNA-1">
    <property type="protein sequence ID" value="GPUH_0002217101-mRNA-1"/>
    <property type="gene ID" value="GPUH_0002217101"/>
</dbReference>
<evidence type="ECO:0000256" key="1">
    <source>
        <dbReference type="SAM" id="Phobius"/>
    </source>
</evidence>
<evidence type="ECO:0000313" key="2">
    <source>
        <dbReference type="WBParaSite" id="GPUH_0002217101-mRNA-1"/>
    </source>
</evidence>
<organism evidence="2">
    <name type="scientific">Gongylonema pulchrum</name>
    <dbReference type="NCBI Taxonomy" id="637853"/>
    <lineage>
        <taxon>Eukaryota</taxon>
        <taxon>Metazoa</taxon>
        <taxon>Ecdysozoa</taxon>
        <taxon>Nematoda</taxon>
        <taxon>Chromadorea</taxon>
        <taxon>Rhabditida</taxon>
        <taxon>Spirurina</taxon>
        <taxon>Spiruromorpha</taxon>
        <taxon>Spiruroidea</taxon>
        <taxon>Gongylonematidae</taxon>
        <taxon>Gongylonema</taxon>
    </lineage>
</organism>
<accession>A0A183EMF3</accession>
<reference evidence="2" key="1">
    <citation type="submission" date="2016-06" db="UniProtKB">
        <authorList>
            <consortium name="WormBaseParasite"/>
        </authorList>
    </citation>
    <scope>IDENTIFICATION</scope>
</reference>
<keyword evidence="1" id="KW-1133">Transmembrane helix</keyword>